<dbReference type="InterPro" id="IPR051393">
    <property type="entry name" value="ABC_transporter_permease"/>
</dbReference>
<dbReference type="Proteomes" id="UP000199645">
    <property type="component" value="Unassembled WGS sequence"/>
</dbReference>
<dbReference type="PROSITE" id="PS50928">
    <property type="entry name" value="ABC_TM1"/>
    <property type="match status" value="1"/>
</dbReference>
<evidence type="ECO:0000256" key="4">
    <source>
        <dbReference type="ARBA" id="ARBA00022692"/>
    </source>
</evidence>
<proteinExistence type="inferred from homology"/>
<evidence type="ECO:0000313" key="10">
    <source>
        <dbReference type="Proteomes" id="UP000199645"/>
    </source>
</evidence>
<feature type="transmembrane region" description="Helical" evidence="7">
    <location>
        <begin position="174"/>
        <end position="193"/>
    </location>
</feature>
<evidence type="ECO:0000256" key="5">
    <source>
        <dbReference type="ARBA" id="ARBA00022989"/>
    </source>
</evidence>
<dbReference type="CDD" id="cd06261">
    <property type="entry name" value="TM_PBP2"/>
    <property type="match status" value="1"/>
</dbReference>
<reference evidence="9 10" key="1">
    <citation type="submission" date="2016-10" db="EMBL/GenBank/DDBJ databases">
        <authorList>
            <person name="de Groot N.N."/>
        </authorList>
    </citation>
    <scope>NUCLEOTIDE SEQUENCE [LARGE SCALE GENOMIC DNA]</scope>
    <source>
        <strain evidence="9 10">DSM 43019</strain>
    </source>
</reference>
<keyword evidence="4 7" id="KW-0812">Transmembrane</keyword>
<accession>A0A1I2LV64</accession>
<dbReference type="Pfam" id="PF00528">
    <property type="entry name" value="BPD_transp_1"/>
    <property type="match status" value="1"/>
</dbReference>
<keyword evidence="5 7" id="KW-1133">Transmembrane helix</keyword>
<feature type="transmembrane region" description="Helical" evidence="7">
    <location>
        <begin position="21"/>
        <end position="44"/>
    </location>
</feature>
<dbReference type="InterPro" id="IPR000515">
    <property type="entry name" value="MetI-like"/>
</dbReference>
<evidence type="ECO:0000313" key="9">
    <source>
        <dbReference type="EMBL" id="SFF82508.1"/>
    </source>
</evidence>
<dbReference type="InterPro" id="IPR035906">
    <property type="entry name" value="MetI-like_sf"/>
</dbReference>
<dbReference type="RefSeq" id="WP_093621607.1">
    <property type="nucleotide sequence ID" value="NZ_BOMT01000092.1"/>
</dbReference>
<name>A0A1I2LV64_9ACTN</name>
<dbReference type="PANTHER" id="PTHR30193:SF37">
    <property type="entry name" value="INNER MEMBRANE ABC TRANSPORTER PERMEASE PROTEIN YCJO"/>
    <property type="match status" value="1"/>
</dbReference>
<dbReference type="STRING" id="35752.SAMN05421541_12425"/>
<keyword evidence="2 7" id="KW-0813">Transport</keyword>
<dbReference type="SUPFAM" id="SSF161098">
    <property type="entry name" value="MetI-like"/>
    <property type="match status" value="1"/>
</dbReference>
<evidence type="ECO:0000256" key="7">
    <source>
        <dbReference type="RuleBase" id="RU363032"/>
    </source>
</evidence>
<dbReference type="OrthoDB" id="9805974at2"/>
<comment type="similarity">
    <text evidence="7">Belongs to the binding-protein-dependent transport system permease family.</text>
</comment>
<comment type="subcellular location">
    <subcellularLocation>
        <location evidence="1 7">Cell membrane</location>
        <topology evidence="1 7">Multi-pass membrane protein</topology>
    </subcellularLocation>
</comment>
<protein>
    <submittedName>
        <fullName evidence="9">Multiple sugar transport system permease protein/alpha-1,4-digalacturonate transport system permease protein</fullName>
    </submittedName>
</protein>
<organism evidence="9 10">
    <name type="scientific">Actinoplanes philippinensis</name>
    <dbReference type="NCBI Taxonomy" id="35752"/>
    <lineage>
        <taxon>Bacteria</taxon>
        <taxon>Bacillati</taxon>
        <taxon>Actinomycetota</taxon>
        <taxon>Actinomycetes</taxon>
        <taxon>Micromonosporales</taxon>
        <taxon>Micromonosporaceae</taxon>
        <taxon>Actinoplanes</taxon>
    </lineage>
</organism>
<feature type="transmembrane region" description="Helical" evidence="7">
    <location>
        <begin position="266"/>
        <end position="290"/>
    </location>
</feature>
<gene>
    <name evidence="9" type="ORF">SAMN05421541_12425</name>
</gene>
<dbReference type="Gene3D" id="1.10.3720.10">
    <property type="entry name" value="MetI-like"/>
    <property type="match status" value="1"/>
</dbReference>
<feature type="transmembrane region" description="Helical" evidence="7">
    <location>
        <begin position="107"/>
        <end position="128"/>
    </location>
</feature>
<feature type="transmembrane region" description="Helical" evidence="7">
    <location>
        <begin position="78"/>
        <end position="100"/>
    </location>
</feature>
<dbReference type="AlphaFoldDB" id="A0A1I2LV64"/>
<evidence type="ECO:0000256" key="6">
    <source>
        <dbReference type="ARBA" id="ARBA00023136"/>
    </source>
</evidence>
<evidence type="ECO:0000256" key="1">
    <source>
        <dbReference type="ARBA" id="ARBA00004651"/>
    </source>
</evidence>
<keyword evidence="3" id="KW-1003">Cell membrane</keyword>
<keyword evidence="9" id="KW-0762">Sugar transport</keyword>
<sequence length="296" mass="33280">MTTMPVRRRRWRNTAVGLSFLLPNFIGFLILTLIPVGLLFYYAFTEWNVFGGATWTGLDNFRQMARDTTFWTALRNTLYYAAFHIPLTLGVSLGLALLLNRKLRGVAFFRTVAFFPYITSIVAVAQIWNMLFSPGYGPVNELLRWVGVDNPPGWTTSADWSMPAVILVGTWRDMGYYMLLFLAGLQTIPGQLYEAARVDGASAWQRFRAVTLPGLRPTTFFITVLLTIGSFKVFDLILVMTNGGPGQSTLVLAQYIFRKGFEENQFGYASAVSIVLFAICLVVTVVQFVVNKRRSS</sequence>
<dbReference type="GO" id="GO:0005886">
    <property type="term" value="C:plasma membrane"/>
    <property type="evidence" value="ECO:0007669"/>
    <property type="project" value="UniProtKB-SubCell"/>
</dbReference>
<keyword evidence="10" id="KW-1185">Reference proteome</keyword>
<evidence type="ECO:0000256" key="2">
    <source>
        <dbReference type="ARBA" id="ARBA00022448"/>
    </source>
</evidence>
<feature type="domain" description="ABC transmembrane type-1" evidence="8">
    <location>
        <begin position="74"/>
        <end position="287"/>
    </location>
</feature>
<dbReference type="GO" id="GO:0055085">
    <property type="term" value="P:transmembrane transport"/>
    <property type="evidence" value="ECO:0007669"/>
    <property type="project" value="InterPro"/>
</dbReference>
<feature type="transmembrane region" description="Helical" evidence="7">
    <location>
        <begin position="214"/>
        <end position="234"/>
    </location>
</feature>
<dbReference type="PANTHER" id="PTHR30193">
    <property type="entry name" value="ABC TRANSPORTER PERMEASE PROTEIN"/>
    <property type="match status" value="1"/>
</dbReference>
<evidence type="ECO:0000256" key="3">
    <source>
        <dbReference type="ARBA" id="ARBA00022475"/>
    </source>
</evidence>
<evidence type="ECO:0000259" key="8">
    <source>
        <dbReference type="PROSITE" id="PS50928"/>
    </source>
</evidence>
<keyword evidence="6 7" id="KW-0472">Membrane</keyword>
<dbReference type="EMBL" id="FONV01000024">
    <property type="protein sequence ID" value="SFF82508.1"/>
    <property type="molecule type" value="Genomic_DNA"/>
</dbReference>